<dbReference type="PIRSF" id="PIRSF038925">
    <property type="entry name" value="AMP-prot_trans"/>
    <property type="match status" value="1"/>
</dbReference>
<dbReference type="PANTHER" id="PTHR13504:SF38">
    <property type="entry name" value="FIDO DOMAIN-CONTAINING PROTEIN"/>
    <property type="match status" value="1"/>
</dbReference>
<evidence type="ECO:0000259" key="1">
    <source>
        <dbReference type="PROSITE" id="PS51459"/>
    </source>
</evidence>
<dbReference type="InterPro" id="IPR003812">
    <property type="entry name" value="Fido"/>
</dbReference>
<dbReference type="RefSeq" id="WP_071678251.1">
    <property type="nucleotide sequence ID" value="NZ_AP025594.1"/>
</dbReference>
<dbReference type="PANTHER" id="PTHR13504">
    <property type="entry name" value="FIDO DOMAIN-CONTAINING PROTEIN DDB_G0283145"/>
    <property type="match status" value="1"/>
</dbReference>
<dbReference type="Proteomes" id="UP000831120">
    <property type="component" value="Plasmid pTbrSNM4-1b"/>
</dbReference>
<accession>A0ABN6NM38</accession>
<name>A0ABN6NM38_THEBO</name>
<evidence type="ECO:0000313" key="3">
    <source>
        <dbReference type="Proteomes" id="UP000831120"/>
    </source>
</evidence>
<gene>
    <name evidence="2" type="ORF">TbrSNM41_22580</name>
</gene>
<dbReference type="Gene3D" id="1.10.3290.10">
    <property type="entry name" value="Fido-like domain"/>
    <property type="match status" value="1"/>
</dbReference>
<proteinExistence type="predicted"/>
<dbReference type="InterPro" id="IPR025758">
    <property type="entry name" value="Fic/DOC_N"/>
</dbReference>
<geneLocation type="plasmid" evidence="2 3">
    <name>pTbrSNM4-1b</name>
</geneLocation>
<dbReference type="PROSITE" id="PS51459">
    <property type="entry name" value="FIDO"/>
    <property type="match status" value="1"/>
</dbReference>
<organism evidence="2 3">
    <name type="scientific">Thermus brockianus</name>
    <dbReference type="NCBI Taxonomy" id="56956"/>
    <lineage>
        <taxon>Bacteria</taxon>
        <taxon>Thermotogati</taxon>
        <taxon>Deinococcota</taxon>
        <taxon>Deinococci</taxon>
        <taxon>Thermales</taxon>
        <taxon>Thermaceae</taxon>
        <taxon>Thermus</taxon>
    </lineage>
</organism>
<keyword evidence="2" id="KW-0614">Plasmid</keyword>
<dbReference type="InterPro" id="IPR040198">
    <property type="entry name" value="Fido_containing"/>
</dbReference>
<reference evidence="2 3" key="1">
    <citation type="journal article" date="2022" name="Microbiol. Resour. Announc.">
        <title>Complete Genome Sequences of Thermus Strains Isolated from Senami Hot Spring in Japan.</title>
        <authorList>
            <person name="Miyazaki K."/>
        </authorList>
    </citation>
    <scope>NUCLEOTIDE SEQUENCE [LARGE SCALE GENOMIC DNA]</scope>
    <source>
        <strain evidence="2 3">SNM4-1</strain>
        <plasmid evidence="2 3">pTbrSNM4-1b</plasmid>
    </source>
</reference>
<dbReference type="Pfam" id="PF13784">
    <property type="entry name" value="Fic_N"/>
    <property type="match status" value="1"/>
</dbReference>
<dbReference type="InterPro" id="IPR036597">
    <property type="entry name" value="Fido-like_dom_sf"/>
</dbReference>
<evidence type="ECO:0000313" key="2">
    <source>
        <dbReference type="EMBL" id="BDG17524.1"/>
    </source>
</evidence>
<dbReference type="InterPro" id="IPR026287">
    <property type="entry name" value="SoFic-like"/>
</dbReference>
<feature type="domain" description="Fido" evidence="1">
    <location>
        <begin position="132"/>
        <end position="283"/>
    </location>
</feature>
<dbReference type="EMBL" id="AP025594">
    <property type="protein sequence ID" value="BDG17524.1"/>
    <property type="molecule type" value="Genomic_DNA"/>
</dbReference>
<protein>
    <submittedName>
        <fullName evidence="2">Cell filamentation protein Fic</fullName>
    </submittedName>
</protein>
<dbReference type="Pfam" id="PF02661">
    <property type="entry name" value="Fic"/>
    <property type="match status" value="1"/>
</dbReference>
<dbReference type="SUPFAM" id="SSF140931">
    <property type="entry name" value="Fic-like"/>
    <property type="match status" value="1"/>
</dbReference>
<keyword evidence="3" id="KW-1185">Reference proteome</keyword>
<sequence>MRPEAFSPRSPGRLVSIGQGAYAFVPDPLPPPLEWTPPLVRLLDEARGNLGELAGLLHTLPNPYLFIRPFIRKEAVLSSRIEGTQASLVDVYAMEAQAPLFPNPNLREDAQEVLNYIRALERGRALLKELPLSLRLLKEMHAVLLQGVRGQNRAPGEFRRAQNWIGPPGCTLAEARYVPPPPGPMLEALDALERFWHSDHGLPPLVEIALVHYQFEAIHPFLDGNGRIGRLLITLMLLERNLLPEPALYLSAYFERYRSQYYDLLLRVSQTGDWLSWIVFFLQGVKTEAKDAAQKAQRLTALRQSWRQIYQSQGGSAHLLALIDLLFEQPVLTAPIVQKHLGVTHAWAMRLLRRLVEDGILSPIGQARRNRLYGAREILQALEEPSHAEEAH</sequence>